<dbReference type="AlphaFoldDB" id="A0A6A5U9A2"/>
<dbReference type="PANTHER" id="PTHR31263:SF0">
    <property type="entry name" value="CELLULASE FAMILY PROTEIN (AFU_ORTHOLOGUE AFUA_5G14560)"/>
    <property type="match status" value="1"/>
</dbReference>
<feature type="domain" description="Glycoside hydrolase family 5" evidence="6">
    <location>
        <begin position="59"/>
        <end position="370"/>
    </location>
</feature>
<keyword evidence="3 4" id="KW-0326">Glycosidase</keyword>
<dbReference type="PANTHER" id="PTHR31263">
    <property type="entry name" value="CELLULASE FAMILY PROTEIN (AFU_ORTHOLOGUE AFUA_5G14560)"/>
    <property type="match status" value="1"/>
</dbReference>
<comment type="similarity">
    <text evidence="1 4">Belongs to the glycosyl hydrolase 5 (cellulase A) family.</text>
</comment>
<dbReference type="Pfam" id="PF00150">
    <property type="entry name" value="Cellulase"/>
    <property type="match status" value="1"/>
</dbReference>
<evidence type="ECO:0000256" key="3">
    <source>
        <dbReference type="ARBA" id="ARBA00023295"/>
    </source>
</evidence>
<evidence type="ECO:0000256" key="5">
    <source>
        <dbReference type="SAM" id="SignalP"/>
    </source>
</evidence>
<evidence type="ECO:0000256" key="2">
    <source>
        <dbReference type="ARBA" id="ARBA00022801"/>
    </source>
</evidence>
<evidence type="ECO:0000313" key="7">
    <source>
        <dbReference type="EMBL" id="KAF1961298.1"/>
    </source>
</evidence>
<protein>
    <submittedName>
        <fullName evidence="7">Glycoside hydrolase family 5 protein</fullName>
    </submittedName>
</protein>
<dbReference type="GO" id="GO:0004553">
    <property type="term" value="F:hydrolase activity, hydrolyzing O-glycosyl compounds"/>
    <property type="evidence" value="ECO:0007669"/>
    <property type="project" value="InterPro"/>
</dbReference>
<evidence type="ECO:0000313" key="8">
    <source>
        <dbReference type="Proteomes" id="UP000800035"/>
    </source>
</evidence>
<keyword evidence="8" id="KW-1185">Reference proteome</keyword>
<accession>A0A6A5U9A2</accession>
<keyword evidence="5" id="KW-0732">Signal</keyword>
<keyword evidence="2 4" id="KW-0378">Hydrolase</keyword>
<dbReference type="InterPro" id="IPR017853">
    <property type="entry name" value="GH"/>
</dbReference>
<feature type="chain" id="PRO_5025407640" evidence="5">
    <location>
        <begin position="21"/>
        <end position="414"/>
    </location>
</feature>
<proteinExistence type="inferred from homology"/>
<reference evidence="7" key="1">
    <citation type="journal article" date="2020" name="Stud. Mycol.">
        <title>101 Dothideomycetes genomes: a test case for predicting lifestyles and emergence of pathogens.</title>
        <authorList>
            <person name="Haridas S."/>
            <person name="Albert R."/>
            <person name="Binder M."/>
            <person name="Bloem J."/>
            <person name="Labutti K."/>
            <person name="Salamov A."/>
            <person name="Andreopoulos B."/>
            <person name="Baker S."/>
            <person name="Barry K."/>
            <person name="Bills G."/>
            <person name="Bluhm B."/>
            <person name="Cannon C."/>
            <person name="Castanera R."/>
            <person name="Culley D."/>
            <person name="Daum C."/>
            <person name="Ezra D."/>
            <person name="Gonzalez J."/>
            <person name="Henrissat B."/>
            <person name="Kuo A."/>
            <person name="Liang C."/>
            <person name="Lipzen A."/>
            <person name="Lutzoni F."/>
            <person name="Magnuson J."/>
            <person name="Mondo S."/>
            <person name="Nolan M."/>
            <person name="Ohm R."/>
            <person name="Pangilinan J."/>
            <person name="Park H.-J."/>
            <person name="Ramirez L."/>
            <person name="Alfaro M."/>
            <person name="Sun H."/>
            <person name="Tritt A."/>
            <person name="Yoshinaga Y."/>
            <person name="Zwiers L.-H."/>
            <person name="Turgeon B."/>
            <person name="Goodwin S."/>
            <person name="Spatafora J."/>
            <person name="Crous P."/>
            <person name="Grigoriev I."/>
        </authorList>
    </citation>
    <scope>NUCLEOTIDE SEQUENCE</scope>
    <source>
        <strain evidence="7">CBS 675.92</strain>
    </source>
</reference>
<dbReference type="Proteomes" id="UP000800035">
    <property type="component" value="Unassembled WGS sequence"/>
</dbReference>
<evidence type="ECO:0000259" key="6">
    <source>
        <dbReference type="Pfam" id="PF00150"/>
    </source>
</evidence>
<feature type="signal peptide" evidence="5">
    <location>
        <begin position="1"/>
        <end position="20"/>
    </location>
</feature>
<organism evidence="7 8">
    <name type="scientific">Byssothecium circinans</name>
    <dbReference type="NCBI Taxonomy" id="147558"/>
    <lineage>
        <taxon>Eukaryota</taxon>
        <taxon>Fungi</taxon>
        <taxon>Dikarya</taxon>
        <taxon>Ascomycota</taxon>
        <taxon>Pezizomycotina</taxon>
        <taxon>Dothideomycetes</taxon>
        <taxon>Pleosporomycetidae</taxon>
        <taxon>Pleosporales</taxon>
        <taxon>Massarineae</taxon>
        <taxon>Massarinaceae</taxon>
        <taxon>Byssothecium</taxon>
    </lineage>
</organism>
<name>A0A6A5U9A2_9PLEO</name>
<evidence type="ECO:0000256" key="4">
    <source>
        <dbReference type="RuleBase" id="RU361153"/>
    </source>
</evidence>
<gene>
    <name evidence="7" type="ORF">CC80DRAFT_402802</name>
</gene>
<dbReference type="InterPro" id="IPR001547">
    <property type="entry name" value="Glyco_hydro_5"/>
</dbReference>
<dbReference type="Gene3D" id="3.20.20.80">
    <property type="entry name" value="Glycosidases"/>
    <property type="match status" value="1"/>
</dbReference>
<dbReference type="GO" id="GO:0000272">
    <property type="term" value="P:polysaccharide catabolic process"/>
    <property type="evidence" value="ECO:0007669"/>
    <property type="project" value="InterPro"/>
</dbReference>
<dbReference type="EMBL" id="ML976981">
    <property type="protein sequence ID" value="KAF1961298.1"/>
    <property type="molecule type" value="Genomic_DNA"/>
</dbReference>
<evidence type="ECO:0000256" key="1">
    <source>
        <dbReference type="ARBA" id="ARBA00005641"/>
    </source>
</evidence>
<sequence>MHFPTILSALTLTTTTLTQLQPLHTSSRWILDSSNKRFKLRCINWAGHMEAHIPEGLQHQPITALAQFISSQGFNCVRLTFSIDMALNPNGKVSDSFNTLASRTGASTTAVSDLWARVQAKNPWIKDSSLLETFAEVIDTLGTHDLRVILDNHVSRAGWCCNLDDGNGWWDAAPGYTSSNSRYFNTTAWTLGLGAIAEFSATHPAVAGIGLRNELREVPVLQPRDAWYTYIAHGARAVHDANKDLLIVVGGTLSSTDASFLRTRPLDRNPFGDKVVWEWHHYTFSPNWIASFKSCRVWSSVTVGGTTGFLLQQGKEYTGSLWLSEFGVGMTGGGDGTSGIGSQADYEYLTCLIEYIKGNDGDWALWALQGNYYVRDKEVDRDEPWGVMNADWSAWRNPRVRDLLGDVFRVTQGP</sequence>
<dbReference type="SUPFAM" id="SSF51445">
    <property type="entry name" value="(Trans)glycosidases"/>
    <property type="match status" value="1"/>
</dbReference>
<dbReference type="OrthoDB" id="442731at2759"/>